<keyword evidence="1" id="KW-0812">Transmembrane</keyword>
<evidence type="ECO:0000256" key="1">
    <source>
        <dbReference type="SAM" id="Phobius"/>
    </source>
</evidence>
<evidence type="ECO:0000313" key="3">
    <source>
        <dbReference type="Proteomes" id="UP000634229"/>
    </source>
</evidence>
<protein>
    <submittedName>
        <fullName evidence="2">Uncharacterized protein</fullName>
    </submittedName>
</protein>
<keyword evidence="3" id="KW-1185">Reference proteome</keyword>
<proteinExistence type="predicted"/>
<gene>
    <name evidence="2" type="ORF">JK363_37635</name>
</gene>
<feature type="transmembrane region" description="Helical" evidence="1">
    <location>
        <begin position="47"/>
        <end position="69"/>
    </location>
</feature>
<comment type="caution">
    <text evidence="2">The sequence shown here is derived from an EMBL/GenBank/DDBJ whole genome shotgun (WGS) entry which is preliminary data.</text>
</comment>
<dbReference type="RefSeq" id="WP_201882527.1">
    <property type="nucleotide sequence ID" value="NZ_JAERRF010000041.1"/>
</dbReference>
<dbReference type="Pfam" id="PF19953">
    <property type="entry name" value="EACC1"/>
    <property type="match status" value="1"/>
</dbReference>
<keyword evidence="1" id="KW-0472">Membrane</keyword>
<dbReference type="Proteomes" id="UP000634229">
    <property type="component" value="Unassembled WGS sequence"/>
</dbReference>
<reference evidence="2 3" key="1">
    <citation type="submission" date="2021-01" db="EMBL/GenBank/DDBJ databases">
        <title>WGS of actinomycetes isolated from Thailand.</title>
        <authorList>
            <person name="Thawai C."/>
        </authorList>
    </citation>
    <scope>NUCLEOTIDE SEQUENCE [LARGE SCALE GENOMIC DNA]</scope>
    <source>
        <strain evidence="2 3">CA1R205</strain>
    </source>
</reference>
<dbReference type="EMBL" id="JAERRF010000041">
    <property type="protein sequence ID" value="MBL1102242.1"/>
    <property type="molecule type" value="Genomic_DNA"/>
</dbReference>
<organism evidence="2 3">
    <name type="scientific">Streptomyces coffeae</name>
    <dbReference type="NCBI Taxonomy" id="621382"/>
    <lineage>
        <taxon>Bacteria</taxon>
        <taxon>Bacillati</taxon>
        <taxon>Actinomycetota</taxon>
        <taxon>Actinomycetes</taxon>
        <taxon>Kitasatosporales</taxon>
        <taxon>Streptomycetaceae</taxon>
        <taxon>Streptomyces</taxon>
    </lineage>
</organism>
<evidence type="ECO:0000313" key="2">
    <source>
        <dbReference type="EMBL" id="MBL1102242.1"/>
    </source>
</evidence>
<accession>A0ABS1NQ98</accession>
<dbReference type="InterPro" id="IPR045428">
    <property type="entry name" value="EACC1"/>
</dbReference>
<sequence>MSVVGAQPGAGLESLADWLRGEPRLAGRVRPRSAPPAPGQMGTLGELLVVSVGAGGLLPVLAGAVRAWLNHPRRSEVRIIVHAPDGRHIDIEAKHVSKAAVEEILRQALREERG</sequence>
<name>A0ABS1NQ98_9ACTN</name>
<keyword evidence="1" id="KW-1133">Transmembrane helix</keyword>